<sequence>MALASMAKGIQTSKLLNNNQRISSKNPLCWENVGYQNGYNAVRMSGSGCSRTVPEFRYWANWCQNIGNGNIGSSMLGTVESEPRRTGCCYLQDSVVGLLKRRSRAPTPRLEAFDVMAAAAALD</sequence>
<accession>A0ABQ4WVJ3</accession>
<proteinExistence type="predicted"/>
<organism evidence="1 2">
    <name type="scientific">Tanacetum coccineum</name>
    <dbReference type="NCBI Taxonomy" id="301880"/>
    <lineage>
        <taxon>Eukaryota</taxon>
        <taxon>Viridiplantae</taxon>
        <taxon>Streptophyta</taxon>
        <taxon>Embryophyta</taxon>
        <taxon>Tracheophyta</taxon>
        <taxon>Spermatophyta</taxon>
        <taxon>Magnoliopsida</taxon>
        <taxon>eudicotyledons</taxon>
        <taxon>Gunneridae</taxon>
        <taxon>Pentapetalae</taxon>
        <taxon>asterids</taxon>
        <taxon>campanulids</taxon>
        <taxon>Asterales</taxon>
        <taxon>Asteraceae</taxon>
        <taxon>Asteroideae</taxon>
        <taxon>Anthemideae</taxon>
        <taxon>Anthemidinae</taxon>
        <taxon>Tanacetum</taxon>
    </lineage>
</organism>
<evidence type="ECO:0000313" key="2">
    <source>
        <dbReference type="Proteomes" id="UP001151760"/>
    </source>
</evidence>
<gene>
    <name evidence="1" type="ORF">Tco_0651639</name>
</gene>
<reference evidence="1" key="2">
    <citation type="submission" date="2022-01" db="EMBL/GenBank/DDBJ databases">
        <authorList>
            <person name="Yamashiro T."/>
            <person name="Shiraishi A."/>
            <person name="Satake H."/>
            <person name="Nakayama K."/>
        </authorList>
    </citation>
    <scope>NUCLEOTIDE SEQUENCE</scope>
</reference>
<dbReference type="EMBL" id="BQNB010008965">
    <property type="protein sequence ID" value="GJS56855.1"/>
    <property type="molecule type" value="Genomic_DNA"/>
</dbReference>
<reference evidence="1" key="1">
    <citation type="journal article" date="2022" name="Int. J. Mol. Sci.">
        <title>Draft Genome of Tanacetum Coccineum: Genomic Comparison of Closely Related Tanacetum-Family Plants.</title>
        <authorList>
            <person name="Yamashiro T."/>
            <person name="Shiraishi A."/>
            <person name="Nakayama K."/>
            <person name="Satake H."/>
        </authorList>
    </citation>
    <scope>NUCLEOTIDE SEQUENCE</scope>
</reference>
<keyword evidence="2" id="KW-1185">Reference proteome</keyword>
<comment type="caution">
    <text evidence="1">The sequence shown here is derived from an EMBL/GenBank/DDBJ whole genome shotgun (WGS) entry which is preliminary data.</text>
</comment>
<name>A0ABQ4WVJ3_9ASTR</name>
<evidence type="ECO:0000313" key="1">
    <source>
        <dbReference type="EMBL" id="GJS56855.1"/>
    </source>
</evidence>
<protein>
    <submittedName>
        <fullName evidence="1">Uncharacterized protein</fullName>
    </submittedName>
</protein>
<dbReference type="Proteomes" id="UP001151760">
    <property type="component" value="Unassembled WGS sequence"/>
</dbReference>